<dbReference type="EMBL" id="CP011266">
    <property type="protein sequence ID" value="ALT69499.1"/>
    <property type="molecule type" value="Genomic_DNA"/>
</dbReference>
<dbReference type="OrthoDB" id="81150at2157"/>
<dbReference type="KEGG" id="mmil:sm9_1732"/>
<evidence type="ECO:0000313" key="2">
    <source>
        <dbReference type="Proteomes" id="UP000067738"/>
    </source>
</evidence>
<dbReference type="GeneID" id="26736676"/>
<accession>A0A0U3CI88</accession>
<keyword evidence="2" id="KW-1185">Reference proteome</keyword>
<evidence type="ECO:0000313" key="1">
    <source>
        <dbReference type="EMBL" id="ALT69499.1"/>
    </source>
</evidence>
<sequence>MADKDLKLETKCYDANEYGYLYGLNKRIPDEEFEKVKPYMRDFRRKDFLDGIIKVTGRPEGYRCLEKDVSKVEEILGIENTLEKRQNKIKKAFEDPIQKVNLKDKAYNWLNTLFKTGGTRPKQDLSRLAIHSTKIYDPDDSFKNGAEDGEGTLFMYTPHGMWYIINNCGKYSDLSLNNVKTPQGGAIGYRLMYDDTLDTLIRIYTEENEYGGEKLY</sequence>
<dbReference type="Proteomes" id="UP000067738">
    <property type="component" value="Chromosome"/>
</dbReference>
<gene>
    <name evidence="1" type="ORF">sm9_1732</name>
</gene>
<dbReference type="PATRIC" id="fig|230361.4.peg.1793"/>
<organism evidence="1 2">
    <name type="scientific">Methanobrevibacter millerae</name>
    <dbReference type="NCBI Taxonomy" id="230361"/>
    <lineage>
        <taxon>Archaea</taxon>
        <taxon>Methanobacteriati</taxon>
        <taxon>Methanobacteriota</taxon>
        <taxon>Methanomada group</taxon>
        <taxon>Methanobacteria</taxon>
        <taxon>Methanobacteriales</taxon>
        <taxon>Methanobacteriaceae</taxon>
        <taxon>Methanobrevibacter</taxon>
    </lineage>
</organism>
<dbReference type="AlphaFoldDB" id="A0A0U3CI88"/>
<proteinExistence type="predicted"/>
<reference evidence="1 2" key="1">
    <citation type="submission" date="2015-04" db="EMBL/GenBank/DDBJ databases">
        <title>The complete genome sequence of the rumen methanogen Methanobrevibacter millerae SM9.</title>
        <authorList>
            <person name="Leahy S.C."/>
            <person name="Kelly W.J."/>
            <person name="Pacheco D.M."/>
            <person name="Li D."/>
            <person name="Altermann E."/>
            <person name="Attwood G.T."/>
        </authorList>
    </citation>
    <scope>NUCLEOTIDE SEQUENCE [LARGE SCALE GENOMIC DNA]</scope>
    <source>
        <strain evidence="1 2">SM9</strain>
    </source>
</reference>
<protein>
    <submittedName>
        <fullName evidence="1">Uncharacterized protein</fullName>
    </submittedName>
</protein>
<dbReference type="RefSeq" id="WP_058739730.1">
    <property type="nucleotide sequence ID" value="NZ_CP011266.1"/>
</dbReference>
<name>A0A0U3CI88_9EURY</name>